<keyword evidence="6 7" id="KW-0539">Nucleus</keyword>
<dbReference type="Gene3D" id="1.20.140.80">
    <property type="entry name" value="Transcription factor DP"/>
    <property type="match status" value="1"/>
</dbReference>
<evidence type="ECO:0000313" key="12">
    <source>
        <dbReference type="WBParaSite" id="jg21366"/>
    </source>
</evidence>
<dbReference type="WBParaSite" id="jg21366">
    <property type="protein sequence ID" value="jg21366"/>
    <property type="gene ID" value="jg21366"/>
</dbReference>
<dbReference type="Proteomes" id="UP000887574">
    <property type="component" value="Unplaced"/>
</dbReference>
<keyword evidence="4 7" id="KW-0238">DNA-binding</keyword>
<dbReference type="FunFam" id="1.10.10.10:FF:000047">
    <property type="entry name" value="Transcription factor"/>
    <property type="match status" value="1"/>
</dbReference>
<dbReference type="InterPro" id="IPR037241">
    <property type="entry name" value="E2F-DP_heterodim"/>
</dbReference>
<evidence type="ECO:0000259" key="10">
    <source>
        <dbReference type="SMART" id="SM01372"/>
    </source>
</evidence>
<evidence type="ECO:0000256" key="3">
    <source>
        <dbReference type="ARBA" id="ARBA00023015"/>
    </source>
</evidence>
<reference evidence="12" key="1">
    <citation type="submission" date="2022-11" db="UniProtKB">
        <authorList>
            <consortium name="WormBaseParasite"/>
        </authorList>
    </citation>
    <scope>IDENTIFICATION</scope>
</reference>
<evidence type="ECO:0000256" key="2">
    <source>
        <dbReference type="ARBA" id="ARBA00010940"/>
    </source>
</evidence>
<dbReference type="GO" id="GO:0000977">
    <property type="term" value="F:RNA polymerase II transcription regulatory region sequence-specific DNA binding"/>
    <property type="evidence" value="ECO:0007669"/>
    <property type="project" value="TreeGrafter"/>
</dbReference>
<organism evidence="11 12">
    <name type="scientific">Ditylenchus dipsaci</name>
    <dbReference type="NCBI Taxonomy" id="166011"/>
    <lineage>
        <taxon>Eukaryota</taxon>
        <taxon>Metazoa</taxon>
        <taxon>Ecdysozoa</taxon>
        <taxon>Nematoda</taxon>
        <taxon>Chromadorea</taxon>
        <taxon>Rhabditida</taxon>
        <taxon>Tylenchina</taxon>
        <taxon>Tylenchomorpha</taxon>
        <taxon>Sphaerularioidea</taxon>
        <taxon>Anguinidae</taxon>
        <taxon>Anguininae</taxon>
        <taxon>Ditylenchus</taxon>
    </lineage>
</organism>
<dbReference type="InterPro" id="IPR015648">
    <property type="entry name" value="Transcrpt_fac_DP"/>
</dbReference>
<feature type="compositionally biased region" description="Polar residues" evidence="8">
    <location>
        <begin position="29"/>
        <end position="39"/>
    </location>
</feature>
<dbReference type="InterPro" id="IPR014889">
    <property type="entry name" value="Transc_factor_DP_C"/>
</dbReference>
<evidence type="ECO:0000256" key="7">
    <source>
        <dbReference type="RuleBase" id="RU003796"/>
    </source>
</evidence>
<dbReference type="SMART" id="SM01372">
    <property type="entry name" value="E2F_TDP"/>
    <property type="match status" value="1"/>
</dbReference>
<comment type="similarity">
    <text evidence="2 7">Belongs to the E2F/DP family.</text>
</comment>
<comment type="subcellular location">
    <subcellularLocation>
        <location evidence="1 7">Nucleus</location>
    </subcellularLocation>
</comment>
<evidence type="ECO:0000259" key="9">
    <source>
        <dbReference type="SMART" id="SM01138"/>
    </source>
</evidence>
<feature type="domain" description="Transcription factor DP C-terminal" evidence="9">
    <location>
        <begin position="200"/>
        <end position="325"/>
    </location>
</feature>
<evidence type="ECO:0000256" key="6">
    <source>
        <dbReference type="ARBA" id="ARBA00023242"/>
    </source>
</evidence>
<dbReference type="GO" id="GO:0005667">
    <property type="term" value="C:transcription regulator complex"/>
    <property type="evidence" value="ECO:0007669"/>
    <property type="project" value="InterPro"/>
</dbReference>
<name>A0A915DNQ5_9BILA</name>
<dbReference type="SMART" id="SM01138">
    <property type="entry name" value="DP"/>
    <property type="match status" value="1"/>
</dbReference>
<sequence length="490" mass="54356">MDPKGNGIGRSVGTPVNIEHSPSPGRISIQGSAPQSANSSLVRNRMTLRSPNMGYINTSPASNSARFTATSRLAPGNPQSMGTMSDQMSAPGDRVIGYPSGVKFPRHADKSRGLRHFSNKVCEKVKEKGQTNYNEVADELVQEYFDSLPDPPNNAEKQQYDAKNIRRRVYDALNVLMAMNIIEKEKKEIHWVGLPTSSLAECRRLERRKPNLVAYKSLVQRNRERERSAGRPSDAAILYLPYIIVNTDKKTMVDCAISSDKTEYWFNFDRPFEIHDDIEVLKRLGLAYGLDRGDVPAEHVEHIKSCLPPALRDYVDQIIEGSLAGGVINQSVKGSQTVVISANQQDRKPVLKFNSEARGQRAIVHSGGPLGSYSGSGLGRTMAGNAPVARYTVIPRTVNTASSARYSGGAIHQQPIAYARSSMGHMQGASSQRQYVVQQPQGGRHPGVIRATSPASQRNVYVYQGQQPHEVYQQEEYYEEVYDDEENLEY</sequence>
<dbReference type="InterPro" id="IPR003316">
    <property type="entry name" value="E2F_WHTH_DNA-bd_dom"/>
</dbReference>
<evidence type="ECO:0000256" key="4">
    <source>
        <dbReference type="ARBA" id="ARBA00023125"/>
    </source>
</evidence>
<dbReference type="PANTHER" id="PTHR12548">
    <property type="entry name" value="TRANSCRIPTION FACTOR DP"/>
    <property type="match status" value="1"/>
</dbReference>
<dbReference type="AlphaFoldDB" id="A0A915DNQ5"/>
<dbReference type="GO" id="GO:0005634">
    <property type="term" value="C:nucleus"/>
    <property type="evidence" value="ECO:0007669"/>
    <property type="project" value="UniProtKB-SubCell"/>
</dbReference>
<feature type="compositionally biased region" description="Gly residues" evidence="8">
    <location>
        <begin position="1"/>
        <end position="10"/>
    </location>
</feature>
<proteinExistence type="inferred from homology"/>
<dbReference type="CDD" id="cd14458">
    <property type="entry name" value="DP_DD"/>
    <property type="match status" value="1"/>
</dbReference>
<evidence type="ECO:0000256" key="8">
    <source>
        <dbReference type="SAM" id="MobiDB-lite"/>
    </source>
</evidence>
<dbReference type="PANTHER" id="PTHR12548:SF9">
    <property type="entry name" value="TRANSCRIPTION FACTOR DP"/>
    <property type="match status" value="1"/>
</dbReference>
<dbReference type="GO" id="GO:0051726">
    <property type="term" value="P:regulation of cell cycle"/>
    <property type="evidence" value="ECO:0007669"/>
    <property type="project" value="InterPro"/>
</dbReference>
<protein>
    <submittedName>
        <fullName evidence="12">Transcription factor</fullName>
    </submittedName>
</protein>
<dbReference type="Pfam" id="PF02319">
    <property type="entry name" value="WHD_E2F_TDP"/>
    <property type="match status" value="1"/>
</dbReference>
<evidence type="ECO:0000256" key="5">
    <source>
        <dbReference type="ARBA" id="ARBA00023163"/>
    </source>
</evidence>
<feature type="domain" description="E2F/DP family winged-helix DNA-binding" evidence="10">
    <location>
        <begin position="109"/>
        <end position="193"/>
    </location>
</feature>
<dbReference type="GO" id="GO:0000981">
    <property type="term" value="F:DNA-binding transcription factor activity, RNA polymerase II-specific"/>
    <property type="evidence" value="ECO:0007669"/>
    <property type="project" value="TreeGrafter"/>
</dbReference>
<evidence type="ECO:0000256" key="1">
    <source>
        <dbReference type="ARBA" id="ARBA00004123"/>
    </source>
</evidence>
<evidence type="ECO:0000313" key="11">
    <source>
        <dbReference type="Proteomes" id="UP000887574"/>
    </source>
</evidence>
<keyword evidence="3 7" id="KW-0805">Transcription regulation</keyword>
<accession>A0A915DNQ5</accession>
<dbReference type="SUPFAM" id="SSF144074">
    <property type="entry name" value="E2F-DP heterodimerization region"/>
    <property type="match status" value="1"/>
</dbReference>
<dbReference type="SUPFAM" id="SSF46785">
    <property type="entry name" value="Winged helix' DNA-binding domain"/>
    <property type="match status" value="1"/>
</dbReference>
<dbReference type="Pfam" id="PF08781">
    <property type="entry name" value="DP"/>
    <property type="match status" value="1"/>
</dbReference>
<dbReference type="InterPro" id="IPR036390">
    <property type="entry name" value="WH_DNA-bd_sf"/>
</dbReference>
<feature type="region of interest" description="Disordered" evidence="8">
    <location>
        <begin position="1"/>
        <end position="39"/>
    </location>
</feature>
<keyword evidence="11" id="KW-1185">Reference proteome</keyword>
<keyword evidence="5 7" id="KW-0804">Transcription</keyword>
<dbReference type="InterPro" id="IPR038168">
    <property type="entry name" value="TF_DP_C_sf"/>
</dbReference>